<protein>
    <recommendedName>
        <fullName evidence="6">Phosphatidic acid phosphatase type 2/haloperoxidase domain-containing protein</fullName>
    </recommendedName>
</protein>
<evidence type="ECO:0000256" key="4">
    <source>
        <dbReference type="ARBA" id="ARBA00023136"/>
    </source>
</evidence>
<keyword evidence="3 5" id="KW-1133">Transmembrane helix</keyword>
<feature type="transmembrane region" description="Helical" evidence="5">
    <location>
        <begin position="313"/>
        <end position="332"/>
    </location>
</feature>
<dbReference type="Gene3D" id="1.20.144.10">
    <property type="entry name" value="Phosphatidic acid phosphatase type 2/haloperoxidase"/>
    <property type="match status" value="1"/>
</dbReference>
<comment type="subcellular location">
    <subcellularLocation>
        <location evidence="1">Membrane</location>
        <topology evidence="1">Multi-pass membrane protein</topology>
    </subcellularLocation>
</comment>
<feature type="transmembrane region" description="Helical" evidence="5">
    <location>
        <begin position="222"/>
        <end position="242"/>
    </location>
</feature>
<evidence type="ECO:0000313" key="7">
    <source>
        <dbReference type="EMBL" id="OQD76031.1"/>
    </source>
</evidence>
<dbReference type="EMBL" id="MDYL01000005">
    <property type="protein sequence ID" value="OQD76031.1"/>
    <property type="molecule type" value="Genomic_DNA"/>
</dbReference>
<dbReference type="GO" id="GO:0006676">
    <property type="term" value="P:mannosyl diphosphorylinositol ceramide metabolic process"/>
    <property type="evidence" value="ECO:0007669"/>
    <property type="project" value="TreeGrafter"/>
</dbReference>
<evidence type="ECO:0000256" key="1">
    <source>
        <dbReference type="ARBA" id="ARBA00004141"/>
    </source>
</evidence>
<dbReference type="Pfam" id="PF14378">
    <property type="entry name" value="PAP2_3"/>
    <property type="match status" value="1"/>
</dbReference>
<evidence type="ECO:0000259" key="6">
    <source>
        <dbReference type="SMART" id="SM00014"/>
    </source>
</evidence>
<comment type="caution">
    <text evidence="7">The sequence shown here is derived from an EMBL/GenBank/DDBJ whole genome shotgun (WGS) entry which is preliminary data.</text>
</comment>
<evidence type="ECO:0000256" key="2">
    <source>
        <dbReference type="ARBA" id="ARBA00022692"/>
    </source>
</evidence>
<evidence type="ECO:0000313" key="8">
    <source>
        <dbReference type="Proteomes" id="UP000191522"/>
    </source>
</evidence>
<accession>A0A1V6PG56</accession>
<dbReference type="PANTHER" id="PTHR31310:SF11">
    <property type="entry name" value="INOSITOL PHOSPHORYLCERAMIDE SYNTHASE CATALYTIC SUBUNIT AUR1"/>
    <property type="match status" value="1"/>
</dbReference>
<dbReference type="InterPro" id="IPR026841">
    <property type="entry name" value="Aur1/Ipt1"/>
</dbReference>
<dbReference type="AlphaFoldDB" id="A0A1V6PG56"/>
<dbReference type="SMART" id="SM00014">
    <property type="entry name" value="acidPPc"/>
    <property type="match status" value="1"/>
</dbReference>
<keyword evidence="4 5" id="KW-0472">Membrane</keyword>
<feature type="domain" description="Phosphatidic acid phosphatase type 2/haloperoxidase" evidence="6">
    <location>
        <begin position="311"/>
        <end position="448"/>
    </location>
</feature>
<keyword evidence="8" id="KW-1185">Reference proteome</keyword>
<dbReference type="GO" id="GO:0030148">
    <property type="term" value="P:sphingolipid biosynthetic process"/>
    <property type="evidence" value="ECO:0007669"/>
    <property type="project" value="TreeGrafter"/>
</dbReference>
<dbReference type="OrthoDB" id="5784at2759"/>
<feature type="transmembrane region" description="Helical" evidence="5">
    <location>
        <begin position="427"/>
        <end position="447"/>
    </location>
</feature>
<dbReference type="SUPFAM" id="SSF48317">
    <property type="entry name" value="Acid phosphatase/Vanadium-dependent haloperoxidase"/>
    <property type="match status" value="1"/>
</dbReference>
<dbReference type="InterPro" id="IPR036938">
    <property type="entry name" value="PAP2/HPO_sf"/>
</dbReference>
<dbReference type="GO" id="GO:0070916">
    <property type="term" value="C:inositol phosphoceramide synthase complex"/>
    <property type="evidence" value="ECO:0007669"/>
    <property type="project" value="TreeGrafter"/>
</dbReference>
<evidence type="ECO:0000256" key="3">
    <source>
        <dbReference type="ARBA" id="ARBA00022989"/>
    </source>
</evidence>
<dbReference type="FunFam" id="1.20.144.10:FF:000015">
    <property type="entry name" value="Aureobasidin resistance protein Aur1"/>
    <property type="match status" value="1"/>
</dbReference>
<sequence>MAPIPELVAQKVTAPDPTFTEMVAFLVVFGHICVFCIALWWLETSSVSVSLACRPVHVGFSFTSFERSATSFRLIPRYSSTLRPFSSSDTESPGGRLAAKMNNYPSWKDRTQNQFGKLQIQMPWRSFQMLVPHRMRRKIRSKLRSRLSPTSSISTLQTSFSPVDTLRSLQAHRWTMYDFQYLLLLIIGIFSLSIIQSAGPLGKTAISTLLLFSLLLPVTRQFFLPFLPVAGWLIFFYGCQFVPSDWRPAIWVRVLPAMENILYGANISNILSAHQNVVLDVLAWIPYGLCHYGAPFVVSLILFIFGPPGTTPLFARTLGYISMTAVTIQLVFPCSPPWYENLYGLAPADYSMQGNPAGLARIDKLLGIDLYTSGFKQSPVVFGAFPSLHAADSTLAALFMSHVFPRLKPLWVTYTLWMWWATMYLSHHYAVDLVCGGLLATVAFYFAKTRFLPRIQSDKMFRWDYDYVEVGDSSREFGYDLASLDGDFNLDSDEWTVGSSSSISSGSLSPVDDHYTWESETLTSNHDLEAGR</sequence>
<dbReference type="OMA" id="WSIYDAQ"/>
<proteinExistence type="predicted"/>
<feature type="transmembrane region" description="Helical" evidence="5">
    <location>
        <begin position="254"/>
        <end position="272"/>
    </location>
</feature>
<dbReference type="InterPro" id="IPR052185">
    <property type="entry name" value="IPC_Synthase-Related"/>
</dbReference>
<dbReference type="GO" id="GO:0016020">
    <property type="term" value="C:membrane"/>
    <property type="evidence" value="ECO:0007669"/>
    <property type="project" value="UniProtKB-SubCell"/>
</dbReference>
<dbReference type="InterPro" id="IPR000326">
    <property type="entry name" value="PAP2/HPO"/>
</dbReference>
<feature type="transmembrane region" description="Helical" evidence="5">
    <location>
        <begin position="181"/>
        <end position="202"/>
    </location>
</feature>
<gene>
    <name evidence="7" type="ORF">PENDEC_c005G01489</name>
</gene>
<dbReference type="STRING" id="69771.A0A1V6PG56"/>
<dbReference type="Proteomes" id="UP000191522">
    <property type="component" value="Unassembled WGS sequence"/>
</dbReference>
<feature type="transmembrane region" description="Helical" evidence="5">
    <location>
        <begin position="22"/>
        <end position="42"/>
    </location>
</feature>
<reference evidence="8" key="1">
    <citation type="journal article" date="2017" name="Nat. Microbiol.">
        <title>Global analysis of biosynthetic gene clusters reveals vast potential of secondary metabolite production in Penicillium species.</title>
        <authorList>
            <person name="Nielsen J.C."/>
            <person name="Grijseels S."/>
            <person name="Prigent S."/>
            <person name="Ji B."/>
            <person name="Dainat J."/>
            <person name="Nielsen K.F."/>
            <person name="Frisvad J.C."/>
            <person name="Workman M."/>
            <person name="Nielsen J."/>
        </authorList>
    </citation>
    <scope>NUCLEOTIDE SEQUENCE [LARGE SCALE GENOMIC DNA]</scope>
    <source>
        <strain evidence="8">IBT 11843</strain>
    </source>
</reference>
<name>A0A1V6PG56_PENDC</name>
<dbReference type="CDD" id="cd03386">
    <property type="entry name" value="PAP2_Aur1_like"/>
    <property type="match status" value="1"/>
</dbReference>
<organism evidence="7 8">
    <name type="scientific">Penicillium decumbens</name>
    <dbReference type="NCBI Taxonomy" id="69771"/>
    <lineage>
        <taxon>Eukaryota</taxon>
        <taxon>Fungi</taxon>
        <taxon>Dikarya</taxon>
        <taxon>Ascomycota</taxon>
        <taxon>Pezizomycotina</taxon>
        <taxon>Eurotiomycetes</taxon>
        <taxon>Eurotiomycetidae</taxon>
        <taxon>Eurotiales</taxon>
        <taxon>Aspergillaceae</taxon>
        <taxon>Penicillium</taxon>
    </lineage>
</organism>
<dbReference type="PANTHER" id="PTHR31310">
    <property type="match status" value="1"/>
</dbReference>
<feature type="transmembrane region" description="Helical" evidence="5">
    <location>
        <begin position="284"/>
        <end position="306"/>
    </location>
</feature>
<keyword evidence="2 5" id="KW-0812">Transmembrane</keyword>
<evidence type="ECO:0000256" key="5">
    <source>
        <dbReference type="SAM" id="Phobius"/>
    </source>
</evidence>